<name>A0AAU7AQZ5_9ACTN</name>
<dbReference type="SUPFAM" id="SSF51182">
    <property type="entry name" value="RmlC-like cupins"/>
    <property type="match status" value="1"/>
</dbReference>
<proteinExistence type="predicted"/>
<evidence type="ECO:0000259" key="2">
    <source>
        <dbReference type="PROSITE" id="PS50943"/>
    </source>
</evidence>
<organism evidence="3">
    <name type="scientific">Paraconexibacter sp. AEG42_29</name>
    <dbReference type="NCBI Taxonomy" id="2997339"/>
    <lineage>
        <taxon>Bacteria</taxon>
        <taxon>Bacillati</taxon>
        <taxon>Actinomycetota</taxon>
        <taxon>Thermoleophilia</taxon>
        <taxon>Solirubrobacterales</taxon>
        <taxon>Paraconexibacteraceae</taxon>
        <taxon>Paraconexibacter</taxon>
    </lineage>
</organism>
<dbReference type="PANTHER" id="PTHR46797:SF1">
    <property type="entry name" value="METHYLPHOSPHONATE SYNTHASE"/>
    <property type="match status" value="1"/>
</dbReference>
<keyword evidence="1" id="KW-0238">DNA-binding</keyword>
<dbReference type="InterPro" id="IPR050807">
    <property type="entry name" value="TransReg_Diox_bact_type"/>
</dbReference>
<evidence type="ECO:0000256" key="1">
    <source>
        <dbReference type="ARBA" id="ARBA00023125"/>
    </source>
</evidence>
<dbReference type="InterPro" id="IPR014710">
    <property type="entry name" value="RmlC-like_jellyroll"/>
</dbReference>
<dbReference type="Pfam" id="PF01381">
    <property type="entry name" value="HTH_3"/>
    <property type="match status" value="1"/>
</dbReference>
<accession>A0AAU7AQZ5</accession>
<dbReference type="InterPro" id="IPR001387">
    <property type="entry name" value="Cro/C1-type_HTH"/>
</dbReference>
<sequence length="193" mass="21695">MKASPVDEEGVDARVRRRLRELRTERGLTLQQVADRAGIDLSTMSRLESGKRRLALDHIPHLAAALGVSTDELLAAGVTQDPRVRGKPRKYDELTMWPLTHRMHPGALQAYKIVVSARRTRPPDPLPVHEGHDWLYVLHGRLRLVLGEDDFIIEPGEAAEFSTWTPHWFGAVDGPVELIGLFGPHGEKLHLHK</sequence>
<dbReference type="SUPFAM" id="SSF47413">
    <property type="entry name" value="lambda repressor-like DNA-binding domains"/>
    <property type="match status" value="1"/>
</dbReference>
<dbReference type="GO" id="GO:0005829">
    <property type="term" value="C:cytosol"/>
    <property type="evidence" value="ECO:0007669"/>
    <property type="project" value="TreeGrafter"/>
</dbReference>
<protein>
    <submittedName>
        <fullName evidence="3">Transcriptional regulator</fullName>
    </submittedName>
</protein>
<dbReference type="InterPro" id="IPR011051">
    <property type="entry name" value="RmlC_Cupin_sf"/>
</dbReference>
<dbReference type="KEGG" id="parq:DSM112329_00826"/>
<dbReference type="RefSeq" id="WP_354700547.1">
    <property type="nucleotide sequence ID" value="NZ_CP114014.1"/>
</dbReference>
<dbReference type="EMBL" id="CP114014">
    <property type="protein sequence ID" value="XAY04000.1"/>
    <property type="molecule type" value="Genomic_DNA"/>
</dbReference>
<dbReference type="GO" id="GO:0003700">
    <property type="term" value="F:DNA-binding transcription factor activity"/>
    <property type="evidence" value="ECO:0007669"/>
    <property type="project" value="TreeGrafter"/>
</dbReference>
<dbReference type="SMART" id="SM00530">
    <property type="entry name" value="HTH_XRE"/>
    <property type="match status" value="1"/>
</dbReference>
<dbReference type="InterPro" id="IPR013096">
    <property type="entry name" value="Cupin_2"/>
</dbReference>
<dbReference type="Gene3D" id="1.10.260.40">
    <property type="entry name" value="lambda repressor-like DNA-binding domains"/>
    <property type="match status" value="1"/>
</dbReference>
<dbReference type="CDD" id="cd02209">
    <property type="entry name" value="cupin_XRE_C"/>
    <property type="match status" value="1"/>
</dbReference>
<gene>
    <name evidence="3" type="ORF">DSM112329_00826</name>
</gene>
<dbReference type="CDD" id="cd00093">
    <property type="entry name" value="HTH_XRE"/>
    <property type="match status" value="1"/>
</dbReference>
<dbReference type="Pfam" id="PF07883">
    <property type="entry name" value="Cupin_2"/>
    <property type="match status" value="1"/>
</dbReference>
<feature type="domain" description="HTH cro/C1-type" evidence="2">
    <location>
        <begin position="19"/>
        <end position="73"/>
    </location>
</feature>
<dbReference type="AlphaFoldDB" id="A0AAU7AQZ5"/>
<dbReference type="PANTHER" id="PTHR46797">
    <property type="entry name" value="HTH-TYPE TRANSCRIPTIONAL REGULATOR"/>
    <property type="match status" value="1"/>
</dbReference>
<dbReference type="PROSITE" id="PS50943">
    <property type="entry name" value="HTH_CROC1"/>
    <property type="match status" value="1"/>
</dbReference>
<dbReference type="InterPro" id="IPR010982">
    <property type="entry name" value="Lambda_DNA-bd_dom_sf"/>
</dbReference>
<dbReference type="GO" id="GO:0003677">
    <property type="term" value="F:DNA binding"/>
    <property type="evidence" value="ECO:0007669"/>
    <property type="project" value="UniProtKB-KW"/>
</dbReference>
<evidence type="ECO:0000313" key="3">
    <source>
        <dbReference type="EMBL" id="XAY04000.1"/>
    </source>
</evidence>
<reference evidence="3" key="1">
    <citation type="submission" date="2022-12" db="EMBL/GenBank/DDBJ databases">
        <title>Paraconexibacter alkalitolerans sp. nov. and Baekduia alba sp. nov., isolated from soil and emended description of the genera Paraconexibacter (Chun et al., 2020) and Baekduia (An et al., 2020).</title>
        <authorList>
            <person name="Vieira S."/>
            <person name="Huber K.J."/>
            <person name="Geppert A."/>
            <person name="Wolf J."/>
            <person name="Neumann-Schaal M."/>
            <person name="Muesken M."/>
            <person name="Overmann J."/>
        </authorList>
    </citation>
    <scope>NUCLEOTIDE SEQUENCE</scope>
    <source>
        <strain evidence="3">AEG42_29</strain>
    </source>
</reference>
<dbReference type="Gene3D" id="2.60.120.10">
    <property type="entry name" value="Jelly Rolls"/>
    <property type="match status" value="1"/>
</dbReference>